<proteinExistence type="predicted"/>
<protein>
    <submittedName>
        <fullName evidence="1">Uncharacterized protein</fullName>
    </submittedName>
</protein>
<dbReference type="OrthoDB" id="10496338at2759"/>
<feature type="non-terminal residue" evidence="1">
    <location>
        <position position="1"/>
    </location>
</feature>
<dbReference type="AlphaFoldDB" id="A0A7J6KK86"/>
<name>A0A7J6KK86_PEROL</name>
<evidence type="ECO:0000313" key="1">
    <source>
        <dbReference type="EMBL" id="KAF4647089.1"/>
    </source>
</evidence>
<accession>A0A7J6KK86</accession>
<gene>
    <name evidence="1" type="ORF">FOZ61_004662</name>
</gene>
<comment type="caution">
    <text evidence="1">The sequence shown here is derived from an EMBL/GenBank/DDBJ whole genome shotgun (WGS) entry which is preliminary data.</text>
</comment>
<dbReference type="Proteomes" id="UP000570595">
    <property type="component" value="Unassembled WGS sequence"/>
</dbReference>
<feature type="non-terminal residue" evidence="1">
    <location>
        <position position="189"/>
    </location>
</feature>
<evidence type="ECO:0000313" key="2">
    <source>
        <dbReference type="Proteomes" id="UP000570595"/>
    </source>
</evidence>
<dbReference type="EMBL" id="JABAHT010002638">
    <property type="protein sequence ID" value="KAF4647089.1"/>
    <property type="molecule type" value="Genomic_DNA"/>
</dbReference>
<reference evidence="1 2" key="1">
    <citation type="submission" date="2020-04" db="EMBL/GenBank/DDBJ databases">
        <title>Perkinsus olseni comparative genomics.</title>
        <authorList>
            <person name="Bogema D.R."/>
        </authorList>
    </citation>
    <scope>NUCLEOTIDE SEQUENCE [LARGE SCALE GENOMIC DNA]</scope>
    <source>
        <strain evidence="1">ATCC PRA-179</strain>
    </source>
</reference>
<sequence>EAEVYLTLWLEGEAITAGPHMVRVLYSEQVEDKLDLATGTVSRSRRGLCAERRQVEDDSAEAIDVIRYVHDNEEGKVIYPVLPRQEQEVARKVIATLVDKGELVVEGLPDYRLSFRRLEEHSQRDCEGQEVAVFIDLPKKGDEETTELRIPRYERAAYSKLEEAHRAVYRKLVQEFVDRGWWVKKSELQ</sequence>
<organism evidence="1 2">
    <name type="scientific">Perkinsus olseni</name>
    <name type="common">Perkinsus atlanticus</name>
    <dbReference type="NCBI Taxonomy" id="32597"/>
    <lineage>
        <taxon>Eukaryota</taxon>
        <taxon>Sar</taxon>
        <taxon>Alveolata</taxon>
        <taxon>Perkinsozoa</taxon>
        <taxon>Perkinsea</taxon>
        <taxon>Perkinsida</taxon>
        <taxon>Perkinsidae</taxon>
        <taxon>Perkinsus</taxon>
    </lineage>
</organism>